<dbReference type="GO" id="GO:0005664">
    <property type="term" value="C:nuclear origin of replication recognition complex"/>
    <property type="evidence" value="ECO:0007669"/>
    <property type="project" value="UniProtKB-UniRule"/>
</dbReference>
<evidence type="ECO:0000256" key="6">
    <source>
        <dbReference type="RuleBase" id="RU368084"/>
    </source>
</evidence>
<dbReference type="PANTHER" id="PTHR14052">
    <property type="entry name" value="ORIGIN RECOGNITION COMPLEX SUBUNIT 2"/>
    <property type="match status" value="1"/>
</dbReference>
<evidence type="ECO:0000256" key="4">
    <source>
        <dbReference type="ARBA" id="ARBA00022705"/>
    </source>
</evidence>
<accession>A0AAV2NIV0</accession>
<dbReference type="GO" id="GO:0003688">
    <property type="term" value="F:DNA replication origin binding"/>
    <property type="evidence" value="ECO:0007669"/>
    <property type="project" value="UniProtKB-UniRule"/>
</dbReference>
<reference evidence="10" key="1">
    <citation type="submission" date="2024-04" db="EMBL/GenBank/DDBJ databases">
        <authorList>
            <consortium name="Molecular Ecology Group"/>
        </authorList>
    </citation>
    <scope>NUCLEOTIDE SEQUENCE</scope>
</reference>
<name>A0AAV2NIV0_9HYME</name>
<evidence type="ECO:0000259" key="8">
    <source>
        <dbReference type="Pfam" id="PF04084"/>
    </source>
</evidence>
<gene>
    <name evidence="10" type="ORF">LPLAT_LOCUS5878</name>
</gene>
<evidence type="ECO:0000313" key="10">
    <source>
        <dbReference type="EMBL" id="CAL1679744.1"/>
    </source>
</evidence>
<dbReference type="Proteomes" id="UP001497644">
    <property type="component" value="Chromosome 2"/>
</dbReference>
<feature type="region of interest" description="Disordered" evidence="7">
    <location>
        <begin position="114"/>
        <end position="207"/>
    </location>
</feature>
<feature type="domain" description="Origin recognition complex subunit 2 RecA-like" evidence="8">
    <location>
        <begin position="274"/>
        <end position="432"/>
    </location>
</feature>
<feature type="domain" description="Origin recognition complex subunit 2 winged-helix" evidence="9">
    <location>
        <begin position="489"/>
        <end position="547"/>
    </location>
</feature>
<proteinExistence type="inferred from homology"/>
<dbReference type="Pfam" id="PF04084">
    <property type="entry name" value="RecA-like_ORC2"/>
    <property type="match status" value="1"/>
</dbReference>
<dbReference type="InterPro" id="IPR056772">
    <property type="entry name" value="RecA-like_ORC2"/>
</dbReference>
<evidence type="ECO:0000256" key="1">
    <source>
        <dbReference type="ARBA" id="ARBA00004123"/>
    </source>
</evidence>
<dbReference type="EMBL" id="OZ034825">
    <property type="protein sequence ID" value="CAL1679744.1"/>
    <property type="molecule type" value="Genomic_DNA"/>
</dbReference>
<dbReference type="GO" id="GO:0006260">
    <property type="term" value="P:DNA replication"/>
    <property type="evidence" value="ECO:0007669"/>
    <property type="project" value="UniProtKB-UniRule"/>
</dbReference>
<sequence length="558" mass="64066">MSSPRNLRRSARIKAIVNYKEDSFEEKRESSPPINTLEIETEKQLEDIKEDVQKPLELFSEEDVSGRKLYTFQTPTKRNSMMLKANQCRTPETPKSFRTLPTLKIVLNKILSSPENNNLKSDTEDVKMKTSRKRCLPGVNSSGDESISEDSEYVPTDIEISSESNEISDSTNSDESEKEIYNTRRRGKQSALQKSLPKREVQNTPRTRRGCKSVAYKDYHIKTDEYFESQSEKIITSDHTLGRLRNPRLTEETLDELLINQSHISTIHKRRICSLTENYKSFFLMWQFIMEEGYSLLIHGLGSKRNLINDFHNEIIADHPTLVINGFFPSLSIKDILDNIIVDLLGLSCPTNSNDCLELIEKILRDNPDDRLYLIIHNIDGIMLRSSKAQNVLAGLTAIPNIRIIASVDHINAPLLWDHIKRAKFNFYWWDATTFLPYQAETAYENSLLVQQSGGLALSSLQNVFLSLTSNARTIYLILVKYQLDNSSNNFTGMPFKDLYRAAREQFLVSSDLALRAQLTEFIDHKLVRTKRTFDGAEHLTIPLDKSLLKQFMEQHGS</sequence>
<keyword evidence="5 6" id="KW-0539">Nucleus</keyword>
<dbReference type="Pfam" id="PF24882">
    <property type="entry name" value="WHD_ORC2"/>
    <property type="match status" value="1"/>
</dbReference>
<comment type="subcellular location">
    <subcellularLocation>
        <location evidence="1 6">Nucleus</location>
    </subcellularLocation>
</comment>
<evidence type="ECO:0000256" key="3">
    <source>
        <dbReference type="ARBA" id="ARBA00019080"/>
    </source>
</evidence>
<evidence type="ECO:0000313" key="11">
    <source>
        <dbReference type="Proteomes" id="UP001497644"/>
    </source>
</evidence>
<evidence type="ECO:0000256" key="7">
    <source>
        <dbReference type="SAM" id="MobiDB-lite"/>
    </source>
</evidence>
<dbReference type="AlphaFoldDB" id="A0AAV2NIV0"/>
<keyword evidence="11" id="KW-1185">Reference proteome</keyword>
<evidence type="ECO:0000256" key="5">
    <source>
        <dbReference type="ARBA" id="ARBA00023242"/>
    </source>
</evidence>
<dbReference type="InterPro" id="IPR056773">
    <property type="entry name" value="WHD_ORC2"/>
</dbReference>
<protein>
    <recommendedName>
        <fullName evidence="3 6">Origin recognition complex subunit 2</fullName>
    </recommendedName>
</protein>
<comment type="subunit">
    <text evidence="6">Component of the origin recognition complex (ORC).</text>
</comment>
<comment type="function">
    <text evidence="6">Component of the origin recognition complex (ORC) that binds origins of replication. DNA-binding is ATP-dependent. ORC is required to assemble the pre-replication complex necessary to initiate DNA replication.</text>
</comment>
<evidence type="ECO:0000256" key="2">
    <source>
        <dbReference type="ARBA" id="ARBA00007421"/>
    </source>
</evidence>
<keyword evidence="4 6" id="KW-0235">DNA replication</keyword>
<organism evidence="10 11">
    <name type="scientific">Lasius platythorax</name>
    <dbReference type="NCBI Taxonomy" id="488582"/>
    <lineage>
        <taxon>Eukaryota</taxon>
        <taxon>Metazoa</taxon>
        <taxon>Ecdysozoa</taxon>
        <taxon>Arthropoda</taxon>
        <taxon>Hexapoda</taxon>
        <taxon>Insecta</taxon>
        <taxon>Pterygota</taxon>
        <taxon>Neoptera</taxon>
        <taxon>Endopterygota</taxon>
        <taxon>Hymenoptera</taxon>
        <taxon>Apocrita</taxon>
        <taxon>Aculeata</taxon>
        <taxon>Formicoidea</taxon>
        <taxon>Formicidae</taxon>
        <taxon>Formicinae</taxon>
        <taxon>Lasius</taxon>
        <taxon>Lasius</taxon>
    </lineage>
</organism>
<dbReference type="InterPro" id="IPR007220">
    <property type="entry name" value="ORC2"/>
</dbReference>
<comment type="similarity">
    <text evidence="2 6">Belongs to the ORC2 family.</text>
</comment>
<feature type="compositionally biased region" description="Low complexity" evidence="7">
    <location>
        <begin position="156"/>
        <end position="171"/>
    </location>
</feature>
<evidence type="ECO:0000259" key="9">
    <source>
        <dbReference type="Pfam" id="PF24882"/>
    </source>
</evidence>
<dbReference type="PANTHER" id="PTHR14052:SF0">
    <property type="entry name" value="ORIGIN RECOGNITION COMPLEX SUBUNIT 2"/>
    <property type="match status" value="1"/>
</dbReference>